<dbReference type="GO" id="GO:0000398">
    <property type="term" value="P:mRNA splicing, via spliceosome"/>
    <property type="evidence" value="ECO:0007669"/>
    <property type="project" value="InterPro"/>
</dbReference>
<dbReference type="Proteomes" id="UP000799437">
    <property type="component" value="Unassembled WGS sequence"/>
</dbReference>
<feature type="repeat" description="WD" evidence="1">
    <location>
        <begin position="374"/>
        <end position="406"/>
    </location>
</feature>
<keyword evidence="4" id="KW-1185">Reference proteome</keyword>
<feature type="repeat" description="WD" evidence="1">
    <location>
        <begin position="154"/>
        <end position="196"/>
    </location>
</feature>
<dbReference type="InterPro" id="IPR015943">
    <property type="entry name" value="WD40/YVTN_repeat-like_dom_sf"/>
</dbReference>
<organism evidence="3 4">
    <name type="scientific">Pseudovirgaria hyperparasitica</name>
    <dbReference type="NCBI Taxonomy" id="470096"/>
    <lineage>
        <taxon>Eukaryota</taxon>
        <taxon>Fungi</taxon>
        <taxon>Dikarya</taxon>
        <taxon>Ascomycota</taxon>
        <taxon>Pezizomycotina</taxon>
        <taxon>Dothideomycetes</taxon>
        <taxon>Dothideomycetes incertae sedis</taxon>
        <taxon>Acrospermales</taxon>
        <taxon>Acrospermaceae</taxon>
        <taxon>Pseudovirgaria</taxon>
    </lineage>
</organism>
<reference evidence="3" key="1">
    <citation type="journal article" date="2020" name="Stud. Mycol.">
        <title>101 Dothideomycetes genomes: a test case for predicting lifestyles and emergence of pathogens.</title>
        <authorList>
            <person name="Haridas S."/>
            <person name="Albert R."/>
            <person name="Binder M."/>
            <person name="Bloem J."/>
            <person name="Labutti K."/>
            <person name="Salamov A."/>
            <person name="Andreopoulos B."/>
            <person name="Baker S."/>
            <person name="Barry K."/>
            <person name="Bills G."/>
            <person name="Bluhm B."/>
            <person name="Cannon C."/>
            <person name="Castanera R."/>
            <person name="Culley D."/>
            <person name="Daum C."/>
            <person name="Ezra D."/>
            <person name="Gonzalez J."/>
            <person name="Henrissat B."/>
            <person name="Kuo A."/>
            <person name="Liang C."/>
            <person name="Lipzen A."/>
            <person name="Lutzoni F."/>
            <person name="Magnuson J."/>
            <person name="Mondo S."/>
            <person name="Nolan M."/>
            <person name="Ohm R."/>
            <person name="Pangilinan J."/>
            <person name="Park H.-J."/>
            <person name="Ramirez L."/>
            <person name="Alfaro M."/>
            <person name="Sun H."/>
            <person name="Tritt A."/>
            <person name="Yoshinaga Y."/>
            <person name="Zwiers L.-H."/>
            <person name="Turgeon B."/>
            <person name="Goodwin S."/>
            <person name="Spatafora J."/>
            <person name="Crous P."/>
            <person name="Grigoriev I."/>
        </authorList>
    </citation>
    <scope>NUCLEOTIDE SEQUENCE</scope>
    <source>
        <strain evidence="3">CBS 121739</strain>
    </source>
</reference>
<feature type="repeat" description="WD" evidence="1">
    <location>
        <begin position="284"/>
        <end position="316"/>
    </location>
</feature>
<evidence type="ECO:0000313" key="4">
    <source>
        <dbReference type="Proteomes" id="UP000799437"/>
    </source>
</evidence>
<dbReference type="CDD" id="cd00200">
    <property type="entry name" value="WD40"/>
    <property type="match status" value="1"/>
</dbReference>
<dbReference type="PROSITE" id="PS50082">
    <property type="entry name" value="WD_REPEATS_2"/>
    <property type="match status" value="5"/>
</dbReference>
<dbReference type="OrthoDB" id="10257301at2759"/>
<name>A0A6A6W042_9PEZI</name>
<dbReference type="SUPFAM" id="SSF50978">
    <property type="entry name" value="WD40 repeat-like"/>
    <property type="match status" value="1"/>
</dbReference>
<dbReference type="PROSITE" id="PS50294">
    <property type="entry name" value="WD_REPEATS_REGION"/>
    <property type="match status" value="4"/>
</dbReference>
<protein>
    <submittedName>
        <fullName evidence="3">WD40 repeat-like protein</fullName>
    </submittedName>
</protein>
<dbReference type="SMART" id="SM00320">
    <property type="entry name" value="WD40"/>
    <property type="match status" value="6"/>
</dbReference>
<dbReference type="InterPro" id="IPR036322">
    <property type="entry name" value="WD40_repeat_dom_sf"/>
</dbReference>
<dbReference type="InterPro" id="IPR001680">
    <property type="entry name" value="WD40_rpt"/>
</dbReference>
<dbReference type="GO" id="GO:0071013">
    <property type="term" value="C:catalytic step 2 spliceosome"/>
    <property type="evidence" value="ECO:0007669"/>
    <property type="project" value="InterPro"/>
</dbReference>
<feature type="repeat" description="WD" evidence="1">
    <location>
        <begin position="416"/>
        <end position="449"/>
    </location>
</feature>
<evidence type="ECO:0000256" key="1">
    <source>
        <dbReference type="PROSITE-ProRule" id="PRU00221"/>
    </source>
</evidence>
<dbReference type="InterPro" id="IPR032847">
    <property type="entry name" value="PRPF17"/>
</dbReference>
<dbReference type="Gene3D" id="2.130.10.10">
    <property type="entry name" value="YVTN repeat-like/Quinoprotein amine dehydrogenase"/>
    <property type="match status" value="1"/>
</dbReference>
<dbReference type="GO" id="GO:0003729">
    <property type="term" value="F:mRNA binding"/>
    <property type="evidence" value="ECO:0007669"/>
    <property type="project" value="TreeGrafter"/>
</dbReference>
<dbReference type="PANTHER" id="PTHR43979">
    <property type="entry name" value="PRE-MRNA-PROCESSING FACTOR 17"/>
    <property type="match status" value="1"/>
</dbReference>
<dbReference type="Pfam" id="PF00400">
    <property type="entry name" value="WD40"/>
    <property type="match status" value="5"/>
</dbReference>
<feature type="compositionally biased region" description="Acidic residues" evidence="2">
    <location>
        <begin position="68"/>
        <end position="89"/>
    </location>
</feature>
<evidence type="ECO:0000256" key="2">
    <source>
        <dbReference type="SAM" id="MobiDB-lite"/>
    </source>
</evidence>
<dbReference type="FunFam" id="2.130.10.10:FF:000191">
    <property type="entry name" value="mRNA splicing factor"/>
    <property type="match status" value="1"/>
</dbReference>
<gene>
    <name evidence="3" type="ORF">EJ05DRAFT_478285</name>
</gene>
<sequence>MTSTKGKVPTGFADEIVISETSFRTARHALISNQQPNSKKRKREEKGDLSVVSGPGSYKGPWARFEEEQPDSSSEEEVEVEYEEDEIEEQPAKPSKAGTSYGAEPDKETTVFHGAEQFDYQGRTYMHIPQDLGIDLRTDDVAKNYIPKKHIHTFSGHSKAITQMRFFPHSGHLLLSASADNTVKLFDTYHDRALLRSFNGHTKSVNDVSFNNDGSRFLSASYDRYMKLWDTEYGKCIAKFTTGKTPHVVRFNPAPHLNHEFLAGMSDKKILQYDTRAGTQVQEYDHHLGPVNTITFCDENRRFITTSDDKSLRAWEYGIPVPIKFIAEPHMFAMTRGDMHPSQKYVAYANQDNQITVYSALDRFKQNRKKAFLGHNHAGYAIDVAFSPDGQFVSSGDTGGYVCFWDWKTCKMYEKIKASEGPLIAVQWHPRETSKVVTGDLNGTIKYWD</sequence>
<dbReference type="GeneID" id="54485480"/>
<evidence type="ECO:0000313" key="3">
    <source>
        <dbReference type="EMBL" id="KAF2756272.1"/>
    </source>
</evidence>
<dbReference type="RefSeq" id="XP_033598723.1">
    <property type="nucleotide sequence ID" value="XM_033744426.1"/>
</dbReference>
<proteinExistence type="predicted"/>
<feature type="repeat" description="WD" evidence="1">
    <location>
        <begin position="198"/>
        <end position="239"/>
    </location>
</feature>
<dbReference type="EMBL" id="ML996576">
    <property type="protein sequence ID" value="KAF2756272.1"/>
    <property type="molecule type" value="Genomic_DNA"/>
</dbReference>
<accession>A0A6A6W042</accession>
<dbReference type="PANTHER" id="PTHR43979:SF1">
    <property type="entry name" value="PRE-MRNA-PROCESSING FACTOR 17"/>
    <property type="match status" value="1"/>
</dbReference>
<feature type="region of interest" description="Disordered" evidence="2">
    <location>
        <begin position="27"/>
        <end position="105"/>
    </location>
</feature>
<keyword evidence="1" id="KW-0853">WD repeat</keyword>
<dbReference type="AlphaFoldDB" id="A0A6A6W042"/>